<dbReference type="RefSeq" id="WP_275875235.1">
    <property type="nucleotide sequence ID" value="NZ_JAPEQV010000013.1"/>
</dbReference>
<dbReference type="EMBL" id="JAPEQV010000013">
    <property type="protein sequence ID" value="MDF2313411.1"/>
    <property type="molecule type" value="Genomic_DNA"/>
</dbReference>
<accession>A0AAX6LFR2</accession>
<reference evidence="1" key="1">
    <citation type="submission" date="2022-11" db="EMBL/GenBank/DDBJ databases">
        <authorList>
            <person name="Wang Z."/>
        </authorList>
    </citation>
    <scope>NUCLEOTIDE SEQUENCE</scope>
    <source>
        <strain evidence="1">P2000</strain>
    </source>
</reference>
<protein>
    <submittedName>
        <fullName evidence="1">Uncharacterized protein</fullName>
    </submittedName>
</protein>
<gene>
    <name evidence="1" type="ORF">OOJ94_11310</name>
</gene>
<dbReference type="Proteomes" id="UP001151834">
    <property type="component" value="Unassembled WGS sequence"/>
</dbReference>
<organism evidence="1 2">
    <name type="scientific">Lactiplantibacillus pentosus</name>
    <name type="common">Lactobacillus pentosus</name>
    <dbReference type="NCBI Taxonomy" id="1589"/>
    <lineage>
        <taxon>Bacteria</taxon>
        <taxon>Bacillati</taxon>
        <taxon>Bacillota</taxon>
        <taxon>Bacilli</taxon>
        <taxon>Lactobacillales</taxon>
        <taxon>Lactobacillaceae</taxon>
        <taxon>Lactiplantibacillus</taxon>
    </lineage>
</organism>
<evidence type="ECO:0000313" key="2">
    <source>
        <dbReference type="Proteomes" id="UP001151834"/>
    </source>
</evidence>
<sequence length="108" mass="12909">MKAFTRYNDLDLLELFWSESESLTGEIDDGEVLYRREISDFKLTLFIYTYEMKCNIFLSYKDENILSIELDNISELKRNENQLYFYRNGSVKLSVIFGKIFSIDLQDE</sequence>
<evidence type="ECO:0000313" key="1">
    <source>
        <dbReference type="EMBL" id="MDF2313411.1"/>
    </source>
</evidence>
<proteinExistence type="predicted"/>
<comment type="caution">
    <text evidence="1">The sequence shown here is derived from an EMBL/GenBank/DDBJ whole genome shotgun (WGS) entry which is preliminary data.</text>
</comment>
<reference evidence="1" key="2">
    <citation type="journal article" date="2023" name="Front Nutr">
        <title>Lactiplantibacillus pentosus P2020 protects the hyperuricemia and renal inflammation in mice.</title>
        <authorList>
            <person name="Wang Z."/>
            <person name="Song L."/>
            <person name="Li X."/>
            <person name="Xiao Y."/>
            <person name="Huang Y."/>
            <person name="Zhang Y."/>
            <person name="Li J."/>
            <person name="Li M."/>
            <person name="Ren Z."/>
        </authorList>
    </citation>
    <scope>NUCLEOTIDE SEQUENCE</scope>
    <source>
        <strain evidence="1">P2000</strain>
    </source>
</reference>
<name>A0AAX6LFR2_LACPE</name>
<dbReference type="AlphaFoldDB" id="A0AAX6LFR2"/>